<name>A0A6J5SW02_9CAUD</name>
<protein>
    <submittedName>
        <fullName evidence="1">Uncharacterized protein</fullName>
    </submittedName>
</protein>
<sequence length="79" mass="9506">MKYRIVEFKVPQPGTGNRFFVDTGTLFWKKVVAFIYWPSILWEHDEDEENKPLGHKTFKDAMERIEEIKLMQPVIHQIK</sequence>
<accession>A0A6J5SW02</accession>
<reference evidence="1" key="1">
    <citation type="submission" date="2020-05" db="EMBL/GenBank/DDBJ databases">
        <authorList>
            <person name="Chiriac C."/>
            <person name="Salcher M."/>
            <person name="Ghai R."/>
            <person name="Kavagutti S V."/>
        </authorList>
    </citation>
    <scope>NUCLEOTIDE SEQUENCE</scope>
</reference>
<dbReference type="EMBL" id="LR797460">
    <property type="protein sequence ID" value="CAB4218811.1"/>
    <property type="molecule type" value="Genomic_DNA"/>
</dbReference>
<proteinExistence type="predicted"/>
<evidence type="ECO:0000313" key="1">
    <source>
        <dbReference type="EMBL" id="CAB4218811.1"/>
    </source>
</evidence>
<gene>
    <name evidence="1" type="ORF">UFOVP1596_44</name>
</gene>
<organism evidence="1">
    <name type="scientific">uncultured Caudovirales phage</name>
    <dbReference type="NCBI Taxonomy" id="2100421"/>
    <lineage>
        <taxon>Viruses</taxon>
        <taxon>Duplodnaviria</taxon>
        <taxon>Heunggongvirae</taxon>
        <taxon>Uroviricota</taxon>
        <taxon>Caudoviricetes</taxon>
        <taxon>Peduoviridae</taxon>
        <taxon>Maltschvirus</taxon>
        <taxon>Maltschvirus maltsch</taxon>
    </lineage>
</organism>